<evidence type="ECO:0000313" key="2">
    <source>
        <dbReference type="Proteomes" id="UP000561045"/>
    </source>
</evidence>
<sequence length="64" mass="6400">METSAIAAAVSDQAMGTVKGAAQLMVLKKSMELESTAALKLVQSLPQAAAAQPGQPGGLVNTFA</sequence>
<comment type="caution">
    <text evidence="1">The sequence shown here is derived from an EMBL/GenBank/DDBJ whole genome shotgun (WGS) entry which is preliminary data.</text>
</comment>
<evidence type="ECO:0000313" key="1">
    <source>
        <dbReference type="EMBL" id="MBB4012213.1"/>
    </source>
</evidence>
<dbReference type="InterPro" id="IPR025906">
    <property type="entry name" value="YjfB_motility"/>
</dbReference>
<dbReference type="RefSeq" id="WP_183633914.1">
    <property type="nucleotide sequence ID" value="NZ_BAABLE010000011.1"/>
</dbReference>
<dbReference type="AlphaFoldDB" id="A0A840BHV1"/>
<proteinExistence type="predicted"/>
<gene>
    <name evidence="1" type="ORF">GGR36_001521</name>
</gene>
<evidence type="ECO:0008006" key="3">
    <source>
        <dbReference type="Google" id="ProtNLM"/>
    </source>
</evidence>
<organism evidence="1 2">
    <name type="scientific">Niveibacterium umoris</name>
    <dbReference type="NCBI Taxonomy" id="1193620"/>
    <lineage>
        <taxon>Bacteria</taxon>
        <taxon>Pseudomonadati</taxon>
        <taxon>Pseudomonadota</taxon>
        <taxon>Betaproteobacteria</taxon>
        <taxon>Rhodocyclales</taxon>
        <taxon>Rhodocyclaceae</taxon>
        <taxon>Niveibacterium</taxon>
    </lineage>
</organism>
<accession>A0A840BHV1</accession>
<name>A0A840BHV1_9RHOO</name>
<keyword evidence="2" id="KW-1185">Reference proteome</keyword>
<dbReference type="EMBL" id="JACIET010000001">
    <property type="protein sequence ID" value="MBB4012213.1"/>
    <property type="molecule type" value="Genomic_DNA"/>
</dbReference>
<dbReference type="Proteomes" id="UP000561045">
    <property type="component" value="Unassembled WGS sequence"/>
</dbReference>
<dbReference type="Pfam" id="PF14070">
    <property type="entry name" value="YjfB_motility"/>
    <property type="match status" value="1"/>
</dbReference>
<protein>
    <recommendedName>
        <fullName evidence="3">Motility protein</fullName>
    </recommendedName>
</protein>
<reference evidence="1 2" key="1">
    <citation type="submission" date="2020-08" db="EMBL/GenBank/DDBJ databases">
        <title>Genomic Encyclopedia of Type Strains, Phase IV (KMG-IV): sequencing the most valuable type-strain genomes for metagenomic binning, comparative biology and taxonomic classification.</title>
        <authorList>
            <person name="Goeker M."/>
        </authorList>
    </citation>
    <scope>NUCLEOTIDE SEQUENCE [LARGE SCALE GENOMIC DNA]</scope>
    <source>
        <strain evidence="1 2">DSM 106739</strain>
    </source>
</reference>